<dbReference type="AlphaFoldDB" id="A0ABD3MHV2"/>
<evidence type="ECO:0000313" key="2">
    <source>
        <dbReference type="EMBL" id="KAL3763670.1"/>
    </source>
</evidence>
<sequence>MPPFTTRKSSLSMAEKKKSKSTNGGGFGSFATANNTNNKKARSISGKHTGAGTKALASAANTFDRIRKLYGKEGITDVYVRSPKNDESIFWFVGKVVRMLDMNDDKQNVQAEVDNVDNGISAETNDKEIPQQQLLAGTVYPTISEAILSQKRLILEYAKCELRPQNMGLPQYAPHLELWMAPGDSEMDVARNHITLVKIEGSSKDLREGFNVNDVGYNPEIYVGEEKEKGGFRVVRDSEGRPVKPVFDISV</sequence>
<gene>
    <name evidence="2" type="ORF">ACHAWU_009094</name>
</gene>
<dbReference type="EMBL" id="JALLBG020000118">
    <property type="protein sequence ID" value="KAL3763670.1"/>
    <property type="molecule type" value="Genomic_DNA"/>
</dbReference>
<evidence type="ECO:0000256" key="1">
    <source>
        <dbReference type="SAM" id="MobiDB-lite"/>
    </source>
</evidence>
<keyword evidence="3" id="KW-1185">Reference proteome</keyword>
<evidence type="ECO:0000313" key="3">
    <source>
        <dbReference type="Proteomes" id="UP001530293"/>
    </source>
</evidence>
<comment type="caution">
    <text evidence="2">The sequence shown here is derived from an EMBL/GenBank/DDBJ whole genome shotgun (WGS) entry which is preliminary data.</text>
</comment>
<reference evidence="2 3" key="1">
    <citation type="submission" date="2024-10" db="EMBL/GenBank/DDBJ databases">
        <title>Updated reference genomes for cyclostephanoid diatoms.</title>
        <authorList>
            <person name="Roberts W.R."/>
            <person name="Alverson A.J."/>
        </authorList>
    </citation>
    <scope>NUCLEOTIDE SEQUENCE [LARGE SCALE GENOMIC DNA]</scope>
    <source>
        <strain evidence="2 3">AJA232-27</strain>
    </source>
</reference>
<organism evidence="2 3">
    <name type="scientific">Discostella pseudostelligera</name>
    <dbReference type="NCBI Taxonomy" id="259834"/>
    <lineage>
        <taxon>Eukaryota</taxon>
        <taxon>Sar</taxon>
        <taxon>Stramenopiles</taxon>
        <taxon>Ochrophyta</taxon>
        <taxon>Bacillariophyta</taxon>
        <taxon>Coscinodiscophyceae</taxon>
        <taxon>Thalassiosirophycidae</taxon>
        <taxon>Stephanodiscales</taxon>
        <taxon>Stephanodiscaceae</taxon>
        <taxon>Discostella</taxon>
    </lineage>
</organism>
<feature type="compositionally biased region" description="Polar residues" evidence="1">
    <location>
        <begin position="1"/>
        <end position="12"/>
    </location>
</feature>
<proteinExistence type="predicted"/>
<feature type="region of interest" description="Disordered" evidence="1">
    <location>
        <begin position="1"/>
        <end position="48"/>
    </location>
</feature>
<dbReference type="Proteomes" id="UP001530293">
    <property type="component" value="Unassembled WGS sequence"/>
</dbReference>
<protein>
    <submittedName>
        <fullName evidence="2">Uncharacterized protein</fullName>
    </submittedName>
</protein>
<accession>A0ABD3MHV2</accession>
<name>A0ABD3MHV2_9STRA</name>